<dbReference type="PANTHER" id="PTHR43861">
    <property type="entry name" value="TRANS-ACONITATE 2-METHYLTRANSFERASE-RELATED"/>
    <property type="match status" value="1"/>
</dbReference>
<feature type="domain" description="Methyltransferase" evidence="2">
    <location>
        <begin position="44"/>
        <end position="134"/>
    </location>
</feature>
<accession>A0A1B7LYM3</accession>
<evidence type="ECO:0000259" key="2">
    <source>
        <dbReference type="Pfam" id="PF13649"/>
    </source>
</evidence>
<evidence type="ECO:0000313" key="3">
    <source>
        <dbReference type="EMBL" id="OAV60516.1"/>
    </source>
</evidence>
<sequence>MDDIADAYGSPSMPVEDILGTTVSPDDPDRLIIEPWAKTVHGSILDVGAGTGRWTGHLTQLGYDVTGLEPAERLVTLARQTHPAARFWVGSIADLTGTSQRWAGILAWYSVIHMGPEELQSSVATLRNALTDDGTLLLSFFTGARLEPFDHPVATAYRWPLADITQALAAAGLDVIAQHPSLISPHAYVIAQASSSIVG</sequence>
<evidence type="ECO:0000256" key="1">
    <source>
        <dbReference type="ARBA" id="ARBA00022679"/>
    </source>
</evidence>
<dbReference type="SUPFAM" id="SSF53335">
    <property type="entry name" value="S-adenosyl-L-methionine-dependent methyltransferases"/>
    <property type="match status" value="1"/>
</dbReference>
<organism evidence="3 4">
    <name type="scientific">Enteractinococcus helveticum</name>
    <dbReference type="NCBI Taxonomy" id="1837282"/>
    <lineage>
        <taxon>Bacteria</taxon>
        <taxon>Bacillati</taxon>
        <taxon>Actinomycetota</taxon>
        <taxon>Actinomycetes</taxon>
        <taxon>Micrococcales</taxon>
        <taxon>Micrococcaceae</taxon>
    </lineage>
</organism>
<evidence type="ECO:0000313" key="4">
    <source>
        <dbReference type="Proteomes" id="UP000078292"/>
    </source>
</evidence>
<protein>
    <submittedName>
        <fullName evidence="3">SAM-dependent methyltransferase</fullName>
    </submittedName>
</protein>
<dbReference type="GO" id="GO:0008168">
    <property type="term" value="F:methyltransferase activity"/>
    <property type="evidence" value="ECO:0007669"/>
    <property type="project" value="UniProtKB-KW"/>
</dbReference>
<reference evidence="3 4" key="1">
    <citation type="submission" date="2016-04" db="EMBL/GenBank/DDBJ databases">
        <title>First whole genome shotgun sequence of the bacterium Enteractinococcus sp. strain UASWS1574.</title>
        <authorList>
            <person name="Crovadore J."/>
            <person name="Chablais R."/>
            <person name="Lefort F."/>
        </authorList>
    </citation>
    <scope>NUCLEOTIDE SEQUENCE [LARGE SCALE GENOMIC DNA]</scope>
    <source>
        <strain evidence="3 4">UASWS1574</strain>
    </source>
</reference>
<dbReference type="Pfam" id="PF13649">
    <property type="entry name" value="Methyltransf_25"/>
    <property type="match status" value="1"/>
</dbReference>
<dbReference type="RefSeq" id="WP_043058068.1">
    <property type="nucleotide sequence ID" value="NZ_LXEY01000019.1"/>
</dbReference>
<dbReference type="GO" id="GO:0032259">
    <property type="term" value="P:methylation"/>
    <property type="evidence" value="ECO:0007669"/>
    <property type="project" value="UniProtKB-KW"/>
</dbReference>
<keyword evidence="1 3" id="KW-0808">Transferase</keyword>
<proteinExistence type="predicted"/>
<dbReference type="Proteomes" id="UP000078292">
    <property type="component" value="Unassembled WGS sequence"/>
</dbReference>
<dbReference type="AlphaFoldDB" id="A0A1B7LYM3"/>
<keyword evidence="3" id="KW-0489">Methyltransferase</keyword>
<dbReference type="OrthoDB" id="9805171at2"/>
<dbReference type="Gene3D" id="3.40.50.150">
    <property type="entry name" value="Vaccinia Virus protein VP39"/>
    <property type="match status" value="1"/>
</dbReference>
<dbReference type="InterPro" id="IPR041698">
    <property type="entry name" value="Methyltransf_25"/>
</dbReference>
<dbReference type="CDD" id="cd02440">
    <property type="entry name" value="AdoMet_MTases"/>
    <property type="match status" value="1"/>
</dbReference>
<name>A0A1B7LYM3_9MICC</name>
<comment type="caution">
    <text evidence="3">The sequence shown here is derived from an EMBL/GenBank/DDBJ whole genome shotgun (WGS) entry which is preliminary data.</text>
</comment>
<dbReference type="InterPro" id="IPR029063">
    <property type="entry name" value="SAM-dependent_MTases_sf"/>
</dbReference>
<keyword evidence="4" id="KW-1185">Reference proteome</keyword>
<dbReference type="EMBL" id="LXEY01000019">
    <property type="protein sequence ID" value="OAV60516.1"/>
    <property type="molecule type" value="Genomic_DNA"/>
</dbReference>
<gene>
    <name evidence="3" type="ORF">A6F49_11170</name>
</gene>
<dbReference type="STRING" id="1837282.A6F49_11170"/>